<dbReference type="GO" id="GO:0031145">
    <property type="term" value="P:anaphase-promoting complex-dependent catabolic process"/>
    <property type="evidence" value="ECO:0007669"/>
    <property type="project" value="InterPro"/>
</dbReference>
<dbReference type="Pfam" id="PF12896">
    <property type="entry name" value="ANAPC4"/>
    <property type="match status" value="1"/>
</dbReference>
<dbReference type="EMBL" id="JANJYI010000003">
    <property type="protein sequence ID" value="KAK2656689.1"/>
    <property type="molecule type" value="Genomic_DNA"/>
</dbReference>
<proteinExistence type="predicted"/>
<evidence type="ECO:0000313" key="8">
    <source>
        <dbReference type="Proteomes" id="UP001280121"/>
    </source>
</evidence>
<keyword evidence="8" id="KW-1185">Reference proteome</keyword>
<keyword evidence="2" id="KW-0132">Cell division</keyword>
<dbReference type="GO" id="GO:0005680">
    <property type="term" value="C:anaphase-promoting complex"/>
    <property type="evidence" value="ECO:0007669"/>
    <property type="project" value="InterPro"/>
</dbReference>
<reference evidence="7" key="1">
    <citation type="journal article" date="2023" name="Plant J.">
        <title>Genome sequences and population genomics provide insights into the demographic history, inbreeding, and mutation load of two 'living fossil' tree species of Dipteronia.</title>
        <authorList>
            <person name="Feng Y."/>
            <person name="Comes H.P."/>
            <person name="Chen J."/>
            <person name="Zhu S."/>
            <person name="Lu R."/>
            <person name="Zhang X."/>
            <person name="Li P."/>
            <person name="Qiu J."/>
            <person name="Olsen K.M."/>
            <person name="Qiu Y."/>
        </authorList>
    </citation>
    <scope>NUCLEOTIDE SEQUENCE</scope>
    <source>
        <strain evidence="7">KIB01</strain>
    </source>
</reference>
<comment type="caution">
    <text evidence="7">The sequence shown here is derived from an EMBL/GenBank/DDBJ whole genome shotgun (WGS) entry which is preliminary data.</text>
</comment>
<dbReference type="PANTHER" id="PTHR13260">
    <property type="entry name" value="ANAPHASE PROMOTING COMPLEX SUBUNIT 4 APC4"/>
    <property type="match status" value="1"/>
</dbReference>
<keyword evidence="4" id="KW-0833">Ubl conjugation pathway</keyword>
<organism evidence="7 8">
    <name type="scientific">Dipteronia dyeriana</name>
    <dbReference type="NCBI Taxonomy" id="168575"/>
    <lineage>
        <taxon>Eukaryota</taxon>
        <taxon>Viridiplantae</taxon>
        <taxon>Streptophyta</taxon>
        <taxon>Embryophyta</taxon>
        <taxon>Tracheophyta</taxon>
        <taxon>Spermatophyta</taxon>
        <taxon>Magnoliopsida</taxon>
        <taxon>eudicotyledons</taxon>
        <taxon>Gunneridae</taxon>
        <taxon>Pentapetalae</taxon>
        <taxon>rosids</taxon>
        <taxon>malvids</taxon>
        <taxon>Sapindales</taxon>
        <taxon>Sapindaceae</taxon>
        <taxon>Hippocastanoideae</taxon>
        <taxon>Acereae</taxon>
        <taxon>Dipteronia</taxon>
    </lineage>
</organism>
<dbReference type="PANTHER" id="PTHR13260:SF0">
    <property type="entry name" value="ANAPHASE-PROMOTING COMPLEX SUBUNIT 4"/>
    <property type="match status" value="1"/>
</dbReference>
<dbReference type="AlphaFoldDB" id="A0AAD9XC06"/>
<evidence type="ECO:0000313" key="7">
    <source>
        <dbReference type="EMBL" id="KAK2656689.1"/>
    </source>
</evidence>
<evidence type="ECO:0000256" key="2">
    <source>
        <dbReference type="ARBA" id="ARBA00022618"/>
    </source>
</evidence>
<evidence type="ECO:0000256" key="1">
    <source>
        <dbReference type="ARBA" id="ARBA00016067"/>
    </source>
</evidence>
<evidence type="ECO:0000259" key="6">
    <source>
        <dbReference type="Pfam" id="PF12896"/>
    </source>
</evidence>
<dbReference type="GO" id="GO:0051301">
    <property type="term" value="P:cell division"/>
    <property type="evidence" value="ECO:0007669"/>
    <property type="project" value="UniProtKB-KW"/>
</dbReference>
<evidence type="ECO:0000256" key="4">
    <source>
        <dbReference type="ARBA" id="ARBA00022786"/>
    </source>
</evidence>
<name>A0AAD9XC06_9ROSI</name>
<dbReference type="GO" id="GO:0034399">
    <property type="term" value="C:nuclear periphery"/>
    <property type="evidence" value="ECO:0007669"/>
    <property type="project" value="TreeGrafter"/>
</dbReference>
<evidence type="ECO:0000256" key="5">
    <source>
        <dbReference type="ARBA" id="ARBA00023306"/>
    </source>
</evidence>
<accession>A0AAD9XC06</accession>
<sequence length="159" mass="17835">MSYGHFMKSLIHSLVSTLITDHGLDSSPHENFLSLLGGASTSPPLHQFLVNSLAEVCQMLVKAVCGARKELQLIVLNHLQIRSNDITKDRNPHNGISRSYMYRDRSTHSHSWLAGTDSKTAYNQVHPLFTLLKSYLYPLAMPIQFAISEKGSSSIRKDR</sequence>
<gene>
    <name evidence="7" type="ORF">Ddye_009741</name>
</gene>
<dbReference type="InterPro" id="IPR024789">
    <property type="entry name" value="APC4"/>
</dbReference>
<feature type="domain" description="Anaphase-promoting complex subunit 4 long" evidence="6">
    <location>
        <begin position="15"/>
        <end position="81"/>
    </location>
</feature>
<keyword evidence="3" id="KW-0498">Mitosis</keyword>
<evidence type="ECO:0000256" key="3">
    <source>
        <dbReference type="ARBA" id="ARBA00022776"/>
    </source>
</evidence>
<dbReference type="GO" id="GO:0070979">
    <property type="term" value="P:protein K11-linked ubiquitination"/>
    <property type="evidence" value="ECO:0007669"/>
    <property type="project" value="TreeGrafter"/>
</dbReference>
<dbReference type="Proteomes" id="UP001280121">
    <property type="component" value="Unassembled WGS sequence"/>
</dbReference>
<protein>
    <recommendedName>
        <fullName evidence="1">Anaphase-promoting complex subunit 4</fullName>
    </recommendedName>
</protein>
<dbReference type="InterPro" id="IPR024790">
    <property type="entry name" value="APC4_long_dom"/>
</dbReference>
<keyword evidence="5" id="KW-0131">Cell cycle</keyword>